<reference evidence="2 3" key="1">
    <citation type="submission" date="2016-10" db="EMBL/GenBank/DDBJ databases">
        <authorList>
            <person name="de Groot N.N."/>
        </authorList>
    </citation>
    <scope>NUCLEOTIDE SEQUENCE [LARGE SCALE GENOMIC DNA]</scope>
    <source>
        <strain evidence="2 3">CGMCC 1.10267</strain>
    </source>
</reference>
<feature type="transmembrane region" description="Helical" evidence="1">
    <location>
        <begin position="12"/>
        <end position="34"/>
    </location>
</feature>
<accession>A0A1G7XYI0</accession>
<feature type="transmembrane region" description="Helical" evidence="1">
    <location>
        <begin position="170"/>
        <end position="189"/>
    </location>
</feature>
<dbReference type="PANTHER" id="PTHR35864:SF1">
    <property type="entry name" value="ZINC METALLOPROTEASE YWHC-RELATED"/>
    <property type="match status" value="1"/>
</dbReference>
<feature type="transmembrane region" description="Helical" evidence="1">
    <location>
        <begin position="86"/>
        <end position="105"/>
    </location>
</feature>
<keyword evidence="1" id="KW-0812">Transmembrane</keyword>
<keyword evidence="3" id="KW-1185">Reference proteome</keyword>
<proteinExistence type="predicted"/>
<evidence type="ECO:0000256" key="1">
    <source>
        <dbReference type="SAM" id="Phobius"/>
    </source>
</evidence>
<dbReference type="OrthoDB" id="9800627at2"/>
<dbReference type="STRING" id="440168.SAMN04487974_11179"/>
<name>A0A1G7XYI0_9HYPH</name>
<sequence>MISLLYELTPVRIVLDGSAGIVVIALHGFFLALAARVMGDAGPTHDGRLTLNPIAHIDIFSLAGVVIAQLGWVRPMDIRSRELKGGIARVIVMVLLALAATWSIGRAAMAARGLLISLTPPDLLQMTESWLFAFTRMSDRFALFNLLPILALTASHAVREYLPERLRGTGLIVSGLTLVLALMLKLLVWR</sequence>
<evidence type="ECO:0000313" key="3">
    <source>
        <dbReference type="Proteomes" id="UP000199495"/>
    </source>
</evidence>
<keyword evidence="1" id="KW-0472">Membrane</keyword>
<organism evidence="2 3">
    <name type="scientific">Pelagibacterium luteolum</name>
    <dbReference type="NCBI Taxonomy" id="440168"/>
    <lineage>
        <taxon>Bacteria</taxon>
        <taxon>Pseudomonadati</taxon>
        <taxon>Pseudomonadota</taxon>
        <taxon>Alphaproteobacteria</taxon>
        <taxon>Hyphomicrobiales</taxon>
        <taxon>Devosiaceae</taxon>
        <taxon>Pelagibacterium</taxon>
    </lineage>
</organism>
<dbReference type="Proteomes" id="UP000199495">
    <property type="component" value="Unassembled WGS sequence"/>
</dbReference>
<dbReference type="EMBL" id="FNCS01000011">
    <property type="protein sequence ID" value="SDG89191.1"/>
    <property type="molecule type" value="Genomic_DNA"/>
</dbReference>
<dbReference type="InterPro" id="IPR052348">
    <property type="entry name" value="Metallopeptidase_M50B"/>
</dbReference>
<gene>
    <name evidence="2" type="ORF">SAMN04487974_11179</name>
</gene>
<evidence type="ECO:0000313" key="2">
    <source>
        <dbReference type="EMBL" id="SDG89191.1"/>
    </source>
</evidence>
<dbReference type="RefSeq" id="WP_090597598.1">
    <property type="nucleotide sequence ID" value="NZ_FNCS01000011.1"/>
</dbReference>
<dbReference type="AlphaFoldDB" id="A0A1G7XYI0"/>
<feature type="transmembrane region" description="Helical" evidence="1">
    <location>
        <begin position="54"/>
        <end position="74"/>
    </location>
</feature>
<protein>
    <submittedName>
        <fullName evidence="2">Uncharacterized protein</fullName>
    </submittedName>
</protein>
<feature type="transmembrane region" description="Helical" evidence="1">
    <location>
        <begin position="141"/>
        <end position="158"/>
    </location>
</feature>
<keyword evidence="1" id="KW-1133">Transmembrane helix</keyword>
<dbReference type="PANTHER" id="PTHR35864">
    <property type="entry name" value="ZINC METALLOPROTEASE MJ0611-RELATED"/>
    <property type="match status" value="1"/>
</dbReference>